<dbReference type="PRINTS" id="PR01006">
    <property type="entry name" value="FLGHOOKFLIE"/>
</dbReference>
<dbReference type="InterPro" id="IPR001624">
    <property type="entry name" value="FliE"/>
</dbReference>
<dbReference type="Proteomes" id="UP000196027">
    <property type="component" value="Chromosome"/>
</dbReference>
<dbReference type="PANTHER" id="PTHR34653">
    <property type="match status" value="1"/>
</dbReference>
<feature type="region of interest" description="Disordered" evidence="6">
    <location>
        <begin position="25"/>
        <end position="46"/>
    </location>
</feature>
<dbReference type="GO" id="GO:0071973">
    <property type="term" value="P:bacterial-type flagellum-dependent cell motility"/>
    <property type="evidence" value="ECO:0007669"/>
    <property type="project" value="InterPro"/>
</dbReference>
<evidence type="ECO:0000256" key="6">
    <source>
        <dbReference type="SAM" id="MobiDB-lite"/>
    </source>
</evidence>
<evidence type="ECO:0000256" key="1">
    <source>
        <dbReference type="ARBA" id="ARBA00004117"/>
    </source>
</evidence>
<evidence type="ECO:0000256" key="3">
    <source>
        <dbReference type="ARBA" id="ARBA00018024"/>
    </source>
</evidence>
<keyword evidence="7" id="KW-0966">Cell projection</keyword>
<dbReference type="HAMAP" id="MF_00724">
    <property type="entry name" value="FliE"/>
    <property type="match status" value="1"/>
</dbReference>
<dbReference type="GO" id="GO:0005198">
    <property type="term" value="F:structural molecule activity"/>
    <property type="evidence" value="ECO:0007669"/>
    <property type="project" value="UniProtKB-UniRule"/>
</dbReference>
<dbReference type="GO" id="GO:0009425">
    <property type="term" value="C:bacterial-type flagellum basal body"/>
    <property type="evidence" value="ECO:0007669"/>
    <property type="project" value="UniProtKB-SubCell"/>
</dbReference>
<evidence type="ECO:0000313" key="7">
    <source>
        <dbReference type="EMBL" id="ARU57591.1"/>
    </source>
</evidence>
<dbReference type="EMBL" id="CP021425">
    <property type="protein sequence ID" value="ARU57591.1"/>
    <property type="molecule type" value="Genomic_DNA"/>
</dbReference>
<keyword evidence="4 5" id="KW-0975">Bacterial flagellum</keyword>
<dbReference type="OrthoDB" id="8909229at2"/>
<dbReference type="Pfam" id="PF02049">
    <property type="entry name" value="FliE"/>
    <property type="match status" value="1"/>
</dbReference>
<dbReference type="RefSeq" id="WP_087462468.1">
    <property type="nucleotide sequence ID" value="NZ_CP021425.1"/>
</dbReference>
<dbReference type="NCBIfam" id="TIGR00205">
    <property type="entry name" value="fliE"/>
    <property type="match status" value="1"/>
</dbReference>
<keyword evidence="8" id="KW-1185">Reference proteome</keyword>
<evidence type="ECO:0000313" key="8">
    <source>
        <dbReference type="Proteomes" id="UP000196027"/>
    </source>
</evidence>
<evidence type="ECO:0000256" key="5">
    <source>
        <dbReference type="HAMAP-Rule" id="MF_00724"/>
    </source>
</evidence>
<keyword evidence="7" id="KW-0969">Cilium</keyword>
<dbReference type="KEGG" id="ome:OLMES_3561"/>
<name>A0A1Y0IAU5_9GAMM</name>
<evidence type="ECO:0000256" key="4">
    <source>
        <dbReference type="ARBA" id="ARBA00023143"/>
    </source>
</evidence>
<evidence type="ECO:0000256" key="2">
    <source>
        <dbReference type="ARBA" id="ARBA00009272"/>
    </source>
</evidence>
<gene>
    <name evidence="5" type="primary">fliE</name>
    <name evidence="7" type="ORF">OLMES_3561</name>
</gene>
<dbReference type="AlphaFoldDB" id="A0A1Y0IAU5"/>
<accession>A0A1Y0IAU5</accession>
<organism evidence="7 8">
    <name type="scientific">Oleiphilus messinensis</name>
    <dbReference type="NCBI Taxonomy" id="141451"/>
    <lineage>
        <taxon>Bacteria</taxon>
        <taxon>Pseudomonadati</taxon>
        <taxon>Pseudomonadota</taxon>
        <taxon>Gammaproteobacteria</taxon>
        <taxon>Oceanospirillales</taxon>
        <taxon>Oleiphilaceae</taxon>
        <taxon>Oleiphilus</taxon>
    </lineage>
</organism>
<protein>
    <recommendedName>
        <fullName evidence="3 5">Flagellar hook-basal body complex protein FliE</fullName>
    </recommendedName>
</protein>
<proteinExistence type="inferred from homology"/>
<comment type="similarity">
    <text evidence="2 5">Belongs to the FliE family.</text>
</comment>
<keyword evidence="7" id="KW-0282">Flagellum</keyword>
<comment type="subcellular location">
    <subcellularLocation>
        <location evidence="1 5">Bacterial flagellum basal body</location>
    </subcellularLocation>
</comment>
<dbReference type="PANTHER" id="PTHR34653:SF1">
    <property type="entry name" value="FLAGELLAR HOOK-BASAL BODY COMPLEX PROTEIN FLIE"/>
    <property type="match status" value="1"/>
</dbReference>
<dbReference type="GO" id="GO:0003774">
    <property type="term" value="F:cytoskeletal motor activity"/>
    <property type="evidence" value="ECO:0007669"/>
    <property type="project" value="InterPro"/>
</dbReference>
<sequence length="118" mass="13127">MTERNDITQVLAEMRTLRAQIQRPKPVQPDLNPNKINEVNKPSDVPSFGDMLTSAVNKVNDTQKTAKTLATAYEQGDPQVDIARVMVAGQKASVSFQALTQVRNKVVQAYEEIMKMPV</sequence>
<reference evidence="7 8" key="1">
    <citation type="submission" date="2017-05" db="EMBL/GenBank/DDBJ databases">
        <title>Genomic insights into alkan degradation activity of Oleiphilus messinensis.</title>
        <authorList>
            <person name="Kozyavkin S.A."/>
            <person name="Slesarev A.I."/>
            <person name="Golyshin P.N."/>
            <person name="Korzhenkov A."/>
            <person name="Golyshina O.N."/>
            <person name="Toshchakov S.V."/>
        </authorList>
    </citation>
    <scope>NUCLEOTIDE SEQUENCE [LARGE SCALE GENOMIC DNA]</scope>
    <source>
        <strain evidence="7 8">ME102</strain>
    </source>
</reference>